<keyword evidence="1" id="KW-0732">Signal</keyword>
<proteinExistence type="predicted"/>
<dbReference type="Proteomes" id="UP001168363">
    <property type="component" value="Unassembled WGS sequence"/>
</dbReference>
<protein>
    <submittedName>
        <fullName evidence="2">Uncharacterized protein</fullName>
    </submittedName>
</protein>
<feature type="chain" id="PRO_5045762363" evidence="1">
    <location>
        <begin position="30"/>
        <end position="152"/>
    </location>
</feature>
<organism evidence="2 3">
    <name type="scientific">Nocardioides cremeus</name>
    <dbReference type="NCBI Taxonomy" id="3058044"/>
    <lineage>
        <taxon>Bacteria</taxon>
        <taxon>Bacillati</taxon>
        <taxon>Actinomycetota</taxon>
        <taxon>Actinomycetes</taxon>
        <taxon>Propionibacteriales</taxon>
        <taxon>Nocardioidaceae</taxon>
        <taxon>Nocardioides</taxon>
    </lineage>
</organism>
<comment type="caution">
    <text evidence="2">The sequence shown here is derived from an EMBL/GenBank/DDBJ whole genome shotgun (WGS) entry which is preliminary data.</text>
</comment>
<dbReference type="RefSeq" id="WP_302708596.1">
    <property type="nucleotide sequence ID" value="NZ_JAULSC010000011.1"/>
</dbReference>
<dbReference type="EMBL" id="JAULSC010000011">
    <property type="protein sequence ID" value="MDO3396525.1"/>
    <property type="molecule type" value="Genomic_DNA"/>
</dbReference>
<gene>
    <name evidence="2" type="ORF">QWJ41_12400</name>
</gene>
<sequence length="152" mass="16015">MQAIDRARRAVTVLLVAAFLLVAPQIAFAGFSTPKASGLAVGAASLVAPSAVQGTQSCTSTFFREGFTITVDGFTDPGPAGQPYSHTYTLVRDNEPVDSITTTAKTATLSYRGGFRFGGRDGSYTLRIDSALRSWTAPAFTYATGCTSGTWR</sequence>
<evidence type="ECO:0000313" key="3">
    <source>
        <dbReference type="Proteomes" id="UP001168363"/>
    </source>
</evidence>
<feature type="signal peptide" evidence="1">
    <location>
        <begin position="1"/>
        <end position="29"/>
    </location>
</feature>
<accession>A0ABT8TSX4</accession>
<reference evidence="2" key="1">
    <citation type="submission" date="2023-06" db="EMBL/GenBank/DDBJ databases">
        <title>Genome sequence of Nocardioides sp. SOB44.</title>
        <authorList>
            <person name="Zhang G."/>
        </authorList>
    </citation>
    <scope>NUCLEOTIDE SEQUENCE</scope>
    <source>
        <strain evidence="2">SOB44</strain>
    </source>
</reference>
<evidence type="ECO:0000256" key="1">
    <source>
        <dbReference type="SAM" id="SignalP"/>
    </source>
</evidence>
<name>A0ABT8TSX4_9ACTN</name>
<evidence type="ECO:0000313" key="2">
    <source>
        <dbReference type="EMBL" id="MDO3396525.1"/>
    </source>
</evidence>
<keyword evidence="3" id="KW-1185">Reference proteome</keyword>